<dbReference type="Proteomes" id="UP000799771">
    <property type="component" value="Unassembled WGS sequence"/>
</dbReference>
<dbReference type="AlphaFoldDB" id="A0A6A5ZY39"/>
<dbReference type="OrthoDB" id="3799293at2759"/>
<dbReference type="RefSeq" id="XP_033518208.1">
    <property type="nucleotide sequence ID" value="XM_033671031.1"/>
</dbReference>
<proteinExistence type="predicted"/>
<sequence length="321" mass="36880">MASTLEVANQKYLEVWQNSVYSNVVMMRYIVGRIFLESSTPWDDFFTTCDLRVRTGIDQDQWWSRATELASAKKPIFFGPEKEKPVWDEIIPDNLWLGGNGLCTSFTIAVNEESGLKANYTNYETHRAAHKVNKETKSTTLIDSSAGYAFEMEEDEEVGTWQNQGKSAPIWVNRNGDIFWKNRTPKAVENSNEAMKICLNQLYKTARYGLVLYRKISCNKGIFAQKIQFSPLHRVFKLVTEPKDEECTVQYIESGAEKSNDMSACYKLLRMFNTGDESNPVFQEILEIFYAARMHWGYPSLSKIELIPDASALQSWPNPVY</sequence>
<evidence type="ECO:0000313" key="1">
    <source>
        <dbReference type="EMBL" id="KAF2123814.1"/>
    </source>
</evidence>
<reference evidence="1" key="1">
    <citation type="journal article" date="2020" name="Stud. Mycol.">
        <title>101 Dothideomycetes genomes: a test case for predicting lifestyles and emergence of pathogens.</title>
        <authorList>
            <person name="Haridas S."/>
            <person name="Albert R."/>
            <person name="Binder M."/>
            <person name="Bloem J."/>
            <person name="Labutti K."/>
            <person name="Salamov A."/>
            <person name="Andreopoulos B."/>
            <person name="Baker S."/>
            <person name="Barry K."/>
            <person name="Bills G."/>
            <person name="Bluhm B."/>
            <person name="Cannon C."/>
            <person name="Castanera R."/>
            <person name="Culley D."/>
            <person name="Daum C."/>
            <person name="Ezra D."/>
            <person name="Gonzalez J."/>
            <person name="Henrissat B."/>
            <person name="Kuo A."/>
            <person name="Liang C."/>
            <person name="Lipzen A."/>
            <person name="Lutzoni F."/>
            <person name="Magnuson J."/>
            <person name="Mondo S."/>
            <person name="Nolan M."/>
            <person name="Ohm R."/>
            <person name="Pangilinan J."/>
            <person name="Park H.-J."/>
            <person name="Ramirez L."/>
            <person name="Alfaro M."/>
            <person name="Sun H."/>
            <person name="Tritt A."/>
            <person name="Yoshinaga Y."/>
            <person name="Zwiers L.-H."/>
            <person name="Turgeon B."/>
            <person name="Goodwin S."/>
            <person name="Spatafora J."/>
            <person name="Crous P."/>
            <person name="Grigoriev I."/>
        </authorList>
    </citation>
    <scope>NUCLEOTIDE SEQUENCE</scope>
    <source>
        <strain evidence="1">CBS 119687</strain>
    </source>
</reference>
<protein>
    <submittedName>
        <fullName evidence="1">Uncharacterized protein</fullName>
    </submittedName>
</protein>
<organism evidence="1 2">
    <name type="scientific">Dothidotthia symphoricarpi CBS 119687</name>
    <dbReference type="NCBI Taxonomy" id="1392245"/>
    <lineage>
        <taxon>Eukaryota</taxon>
        <taxon>Fungi</taxon>
        <taxon>Dikarya</taxon>
        <taxon>Ascomycota</taxon>
        <taxon>Pezizomycotina</taxon>
        <taxon>Dothideomycetes</taxon>
        <taxon>Pleosporomycetidae</taxon>
        <taxon>Pleosporales</taxon>
        <taxon>Dothidotthiaceae</taxon>
        <taxon>Dothidotthia</taxon>
    </lineage>
</organism>
<dbReference type="GeneID" id="54411463"/>
<keyword evidence="2" id="KW-1185">Reference proteome</keyword>
<gene>
    <name evidence="1" type="ORF">P153DRAFT_391241</name>
</gene>
<evidence type="ECO:0000313" key="2">
    <source>
        <dbReference type="Proteomes" id="UP000799771"/>
    </source>
</evidence>
<dbReference type="EMBL" id="ML977522">
    <property type="protein sequence ID" value="KAF2123814.1"/>
    <property type="molecule type" value="Genomic_DNA"/>
</dbReference>
<accession>A0A6A5ZY39</accession>
<name>A0A6A5ZY39_9PLEO</name>